<evidence type="ECO:0008006" key="4">
    <source>
        <dbReference type="Google" id="ProtNLM"/>
    </source>
</evidence>
<dbReference type="STRING" id="150146.SAMN05443667_101375"/>
<keyword evidence="3" id="KW-1185">Reference proteome</keyword>
<dbReference type="EMBL" id="FNRD01000001">
    <property type="protein sequence ID" value="SDZ94239.1"/>
    <property type="molecule type" value="Genomic_DNA"/>
</dbReference>
<dbReference type="InterPro" id="IPR025345">
    <property type="entry name" value="DUF4249"/>
</dbReference>
<dbReference type="Proteomes" id="UP000198951">
    <property type="component" value="Unassembled WGS sequence"/>
</dbReference>
<evidence type="ECO:0000313" key="2">
    <source>
        <dbReference type="EMBL" id="SDZ94239.1"/>
    </source>
</evidence>
<protein>
    <recommendedName>
        <fullName evidence="4">DUF4249 domain-containing protein</fullName>
    </recommendedName>
</protein>
<accession>A0A1H3X4B0</accession>
<reference evidence="3" key="1">
    <citation type="submission" date="2016-10" db="EMBL/GenBank/DDBJ databases">
        <authorList>
            <person name="Varghese N."/>
            <person name="Submissions S."/>
        </authorList>
    </citation>
    <scope>NUCLEOTIDE SEQUENCE [LARGE SCALE GENOMIC DNA]</scope>
    <source>
        <strain evidence="3">DSM 22376</strain>
    </source>
</reference>
<keyword evidence="1" id="KW-0732">Signal</keyword>
<dbReference type="AlphaFoldDB" id="A0A1H3X4B0"/>
<proteinExistence type="predicted"/>
<feature type="chain" id="PRO_5011552909" description="DUF4249 domain-containing protein" evidence="1">
    <location>
        <begin position="34"/>
        <end position="408"/>
    </location>
</feature>
<feature type="signal peptide" evidence="1">
    <location>
        <begin position="1"/>
        <end position="33"/>
    </location>
</feature>
<name>A0A1H3X4B0_9FLAO</name>
<sequence>MIATQIKFKKMKKHLSRKIVILLLLLCSFITNGCTETYILQTNTFEEVLVVEATITNELKKQEIKITKTARFEDTETKTEAQAEVYITDDSGNKYDFEEQSEKYVSKLEFEAIPGRKYTLTINTNDGRSYKSSAEALTTVNELEEINATVDIKNGERGVAIHVNSYDPTNNSKYYRYEYEETYKIVAPQWTREKLVVLDPRTVDRVPNSPETEICYSTKNNTALLLASTAEQKSDRVNYLVRFISDQNYIISHRYSILVKQYVESLAAYTFYSTLKKTSGNGSLLSQNQPGFFYGNLKSVDNTNEKIIGFFDVASVSSKRFFFNYSDLFPKEPLPPYYTECDIESYLFCFGFGEKCKGEELIEKIENHTLTYAYRIGPDSPFTYYLYPTPCGDCTSFSSNIKPSFWID</sequence>
<gene>
    <name evidence="2" type="ORF">SAMN05443667_101375</name>
</gene>
<evidence type="ECO:0000313" key="3">
    <source>
        <dbReference type="Proteomes" id="UP000198951"/>
    </source>
</evidence>
<organism evidence="2 3">
    <name type="scientific">Flavobacterium gillisiae</name>
    <dbReference type="NCBI Taxonomy" id="150146"/>
    <lineage>
        <taxon>Bacteria</taxon>
        <taxon>Pseudomonadati</taxon>
        <taxon>Bacteroidota</taxon>
        <taxon>Flavobacteriia</taxon>
        <taxon>Flavobacteriales</taxon>
        <taxon>Flavobacteriaceae</taxon>
        <taxon>Flavobacterium</taxon>
    </lineage>
</organism>
<dbReference type="Pfam" id="PF14054">
    <property type="entry name" value="DUF4249"/>
    <property type="match status" value="1"/>
</dbReference>
<evidence type="ECO:0000256" key="1">
    <source>
        <dbReference type="SAM" id="SignalP"/>
    </source>
</evidence>